<dbReference type="InterPro" id="IPR028994">
    <property type="entry name" value="Integrin_alpha_N"/>
</dbReference>
<organism evidence="3 4">
    <name type="scientific">Algoriphagus halophytocola</name>
    <dbReference type="NCBI Taxonomy" id="2991499"/>
    <lineage>
        <taxon>Bacteria</taxon>
        <taxon>Pseudomonadati</taxon>
        <taxon>Bacteroidota</taxon>
        <taxon>Cytophagia</taxon>
        <taxon>Cytophagales</taxon>
        <taxon>Cyclobacteriaceae</taxon>
        <taxon>Algoriphagus</taxon>
    </lineage>
</organism>
<dbReference type="InterPro" id="IPR013517">
    <property type="entry name" value="FG-GAP"/>
</dbReference>
<evidence type="ECO:0000256" key="1">
    <source>
        <dbReference type="ARBA" id="ARBA00022729"/>
    </source>
</evidence>
<dbReference type="PANTHER" id="PTHR44103:SF1">
    <property type="entry name" value="PROPROTEIN CONVERTASE P"/>
    <property type="match status" value="1"/>
</dbReference>
<dbReference type="RefSeq" id="WP_264810954.1">
    <property type="nucleotide sequence ID" value="NZ_CP110226.1"/>
</dbReference>
<dbReference type="EMBL" id="CP110226">
    <property type="protein sequence ID" value="UZD24237.1"/>
    <property type="molecule type" value="Genomic_DNA"/>
</dbReference>
<keyword evidence="1 2" id="KW-0732">Signal</keyword>
<feature type="signal peptide" evidence="2">
    <location>
        <begin position="1"/>
        <end position="29"/>
    </location>
</feature>
<evidence type="ECO:0000313" key="4">
    <source>
        <dbReference type="Proteomes" id="UP001163156"/>
    </source>
</evidence>
<gene>
    <name evidence="3" type="ORF">OM944_06985</name>
</gene>
<keyword evidence="4" id="KW-1185">Reference proteome</keyword>
<evidence type="ECO:0000313" key="3">
    <source>
        <dbReference type="EMBL" id="UZD24237.1"/>
    </source>
</evidence>
<dbReference type="Gene3D" id="2.130.10.130">
    <property type="entry name" value="Integrin alpha, N-terminal"/>
    <property type="match status" value="2"/>
</dbReference>
<name>A0ABY6MKD6_9BACT</name>
<evidence type="ECO:0000256" key="2">
    <source>
        <dbReference type="SAM" id="SignalP"/>
    </source>
</evidence>
<protein>
    <submittedName>
        <fullName evidence="3">VCBS repeat-containing protein</fullName>
    </submittedName>
</protein>
<proteinExistence type="predicted"/>
<dbReference type="SUPFAM" id="SSF69318">
    <property type="entry name" value="Integrin alpha N-terminal domain"/>
    <property type="match status" value="1"/>
</dbReference>
<accession>A0ABY6MKD6</accession>
<reference evidence="3" key="1">
    <citation type="submission" date="2022-10" db="EMBL/GenBank/DDBJ databases">
        <title>Algoriphagus sp. a novel bacteria isolate from halophytes salicornia europaea.</title>
        <authorList>
            <person name="Peng Y."/>
            <person name="Jiang L."/>
            <person name="Lee J."/>
        </authorList>
    </citation>
    <scope>NUCLEOTIDE SEQUENCE</scope>
    <source>
        <strain evidence="3">TR-M5</strain>
    </source>
</reference>
<sequence>MMHLTFLHNMGSRWISILFLSIISNAAIAQEHQSDFKKTVITRDFLSEGVAVADINRDGQTDIVAGYYWFEAPSWKKHQISASRAFNPREEYSNSFLNLGMDVNLDGWDDVVIIDYPGTPAYWFENPKTESDNWKKHIIADSVGISIESPGFIDMDGDGRLDILCGDYEKRQIIWLQAPTSPGDTVWKRHALSEENVPGTDRFSHGLGYGDINGDNIKDVVISEGWFEGKTNLKSGDWIFHPVKISDPASHMQILDVNGDFKKDVVSASAHSLGVWWQEYVNDSTFKTHLISNLTAQTHATQMADLNGNGKMEMITGKRYLAHNGNDAGDDDTPFLFYIEFTPWIGPFFREHIIDNDSGAGLNITVEDMNDDGKPDIIIANKNGVFYFENQLNPK</sequence>
<dbReference type="Pfam" id="PF13517">
    <property type="entry name" value="FG-GAP_3"/>
    <property type="match status" value="2"/>
</dbReference>
<dbReference type="Proteomes" id="UP001163156">
    <property type="component" value="Chromosome"/>
</dbReference>
<feature type="chain" id="PRO_5045975841" evidence="2">
    <location>
        <begin position="30"/>
        <end position="395"/>
    </location>
</feature>
<dbReference type="PANTHER" id="PTHR44103">
    <property type="entry name" value="PROPROTEIN CONVERTASE P"/>
    <property type="match status" value="1"/>
</dbReference>